<dbReference type="AlphaFoldDB" id="A0AAW0XAH3"/>
<sequence length="117" mass="13090">PVSLMAGRCEVTSSNFHLGCLTRALSPANMSERNISFLKRVKKVVFHNKRALRVCAVTSAFTGAGYYFYYRPHSQALSQKIKELALEDSEAATADEEMTNQSSDTTRKIWEENGNLP</sequence>
<dbReference type="Proteomes" id="UP001445076">
    <property type="component" value="Unassembled WGS sequence"/>
</dbReference>
<feature type="region of interest" description="Disordered" evidence="1">
    <location>
        <begin position="91"/>
        <end position="117"/>
    </location>
</feature>
<evidence type="ECO:0000256" key="1">
    <source>
        <dbReference type="SAM" id="MobiDB-lite"/>
    </source>
</evidence>
<accession>A0AAW0XAH3</accession>
<name>A0AAW0XAH3_CHEQU</name>
<reference evidence="2 3" key="1">
    <citation type="journal article" date="2024" name="BMC Genomics">
        <title>Genome assembly of redclaw crayfish (Cherax quadricarinatus) provides insights into its immune adaptation and hypoxia tolerance.</title>
        <authorList>
            <person name="Liu Z."/>
            <person name="Zheng J."/>
            <person name="Li H."/>
            <person name="Fang K."/>
            <person name="Wang S."/>
            <person name="He J."/>
            <person name="Zhou D."/>
            <person name="Weng S."/>
            <person name="Chi M."/>
            <person name="Gu Z."/>
            <person name="He J."/>
            <person name="Li F."/>
            <person name="Wang M."/>
        </authorList>
    </citation>
    <scope>NUCLEOTIDE SEQUENCE [LARGE SCALE GENOMIC DNA]</scope>
    <source>
        <strain evidence="2">ZL_2023a</strain>
    </source>
</reference>
<keyword evidence="3" id="KW-1185">Reference proteome</keyword>
<evidence type="ECO:0000313" key="3">
    <source>
        <dbReference type="Proteomes" id="UP001445076"/>
    </source>
</evidence>
<dbReference type="EMBL" id="JARKIK010000043">
    <property type="protein sequence ID" value="KAK8736756.1"/>
    <property type="molecule type" value="Genomic_DNA"/>
</dbReference>
<comment type="caution">
    <text evidence="2">The sequence shown here is derived from an EMBL/GenBank/DDBJ whole genome shotgun (WGS) entry which is preliminary data.</text>
</comment>
<organism evidence="2 3">
    <name type="scientific">Cherax quadricarinatus</name>
    <name type="common">Australian red claw crayfish</name>
    <dbReference type="NCBI Taxonomy" id="27406"/>
    <lineage>
        <taxon>Eukaryota</taxon>
        <taxon>Metazoa</taxon>
        <taxon>Ecdysozoa</taxon>
        <taxon>Arthropoda</taxon>
        <taxon>Crustacea</taxon>
        <taxon>Multicrustacea</taxon>
        <taxon>Malacostraca</taxon>
        <taxon>Eumalacostraca</taxon>
        <taxon>Eucarida</taxon>
        <taxon>Decapoda</taxon>
        <taxon>Pleocyemata</taxon>
        <taxon>Astacidea</taxon>
        <taxon>Parastacoidea</taxon>
        <taxon>Parastacidae</taxon>
        <taxon>Cherax</taxon>
    </lineage>
</organism>
<evidence type="ECO:0000313" key="2">
    <source>
        <dbReference type="EMBL" id="KAK8736756.1"/>
    </source>
</evidence>
<proteinExistence type="predicted"/>
<feature type="non-terminal residue" evidence="2">
    <location>
        <position position="1"/>
    </location>
</feature>
<protein>
    <submittedName>
        <fullName evidence="2">Uncharacterized protein</fullName>
    </submittedName>
</protein>
<gene>
    <name evidence="2" type="ORF">OTU49_004634</name>
</gene>